<comment type="caution">
    <text evidence="2">The sequence shown here is derived from an EMBL/GenBank/DDBJ whole genome shotgun (WGS) entry which is preliminary data.</text>
</comment>
<dbReference type="Proteomes" id="UP000572863">
    <property type="component" value="Unassembled WGS sequence"/>
</dbReference>
<evidence type="ECO:0000313" key="2">
    <source>
        <dbReference type="EMBL" id="NWD97932.1"/>
    </source>
</evidence>
<evidence type="ECO:0008006" key="4">
    <source>
        <dbReference type="Google" id="ProtNLM"/>
    </source>
</evidence>
<name>A0ABX2R1I8_9PSED</name>
<sequence length="80" mass="8905">MLVKILDADSDFVEALKRQTRTNTASKAFLHAANQYQHLRLAIGDLEILVEALQMELKEANEIIEGARTAAALLLDRVSQ</sequence>
<keyword evidence="1" id="KW-0175">Coiled coil</keyword>
<protein>
    <recommendedName>
        <fullName evidence="4">DUF3077 domain-containing protein</fullName>
    </recommendedName>
</protein>
<keyword evidence="3" id="KW-1185">Reference proteome</keyword>
<feature type="coiled-coil region" evidence="1">
    <location>
        <begin position="43"/>
        <end position="70"/>
    </location>
</feature>
<organism evidence="2 3">
    <name type="scientific">Pseudomonas reactans</name>
    <dbReference type="NCBI Taxonomy" id="117680"/>
    <lineage>
        <taxon>Bacteria</taxon>
        <taxon>Pseudomonadati</taxon>
        <taxon>Pseudomonadota</taxon>
        <taxon>Gammaproteobacteria</taxon>
        <taxon>Pseudomonadales</taxon>
        <taxon>Pseudomonadaceae</taxon>
        <taxon>Pseudomonas</taxon>
    </lineage>
</organism>
<proteinExistence type="predicted"/>
<accession>A0ABX2R1I8</accession>
<gene>
    <name evidence="2" type="ORF">HX871_26215</name>
</gene>
<reference evidence="2 3" key="1">
    <citation type="submission" date="2020-04" db="EMBL/GenBank/DDBJ databases">
        <title>Molecular characterization of pseudomonads from Agaricus bisporus reveal novel blotch 2 pathogens in Western Europe.</title>
        <authorList>
            <person name="Taparia T."/>
            <person name="Krijger M."/>
            <person name="Haynes E."/>
            <person name="Elpinstone J.G."/>
            <person name="Noble R."/>
            <person name="Van Der Wolf J."/>
        </authorList>
    </citation>
    <scope>NUCLEOTIDE SEQUENCE [LARGE SCALE GENOMIC DNA]</scope>
    <source>
        <strain evidence="2 3">P7774</strain>
    </source>
</reference>
<evidence type="ECO:0000313" key="3">
    <source>
        <dbReference type="Proteomes" id="UP000572863"/>
    </source>
</evidence>
<evidence type="ECO:0000256" key="1">
    <source>
        <dbReference type="SAM" id="Coils"/>
    </source>
</evidence>
<dbReference type="EMBL" id="JACARY010000064">
    <property type="protein sequence ID" value="NWD97932.1"/>
    <property type="molecule type" value="Genomic_DNA"/>
</dbReference>
<dbReference type="RefSeq" id="WP_177049584.1">
    <property type="nucleotide sequence ID" value="NZ_JACAQM010000001.1"/>
</dbReference>